<organism evidence="1 2">
    <name type="scientific">Pedobacter steynii</name>
    <dbReference type="NCBI Taxonomy" id="430522"/>
    <lineage>
        <taxon>Bacteria</taxon>
        <taxon>Pseudomonadati</taxon>
        <taxon>Bacteroidota</taxon>
        <taxon>Sphingobacteriia</taxon>
        <taxon>Sphingobacteriales</taxon>
        <taxon>Sphingobacteriaceae</taxon>
        <taxon>Pedobacter</taxon>
    </lineage>
</organism>
<gene>
    <name evidence="1" type="ORF">SAMN05421820_1159</name>
</gene>
<keyword evidence="2" id="KW-1185">Reference proteome</keyword>
<protein>
    <submittedName>
        <fullName evidence="1">Uncharacterized protein</fullName>
    </submittedName>
</protein>
<dbReference type="EMBL" id="FNGY01000015">
    <property type="protein sequence ID" value="SDO44485.1"/>
    <property type="molecule type" value="Genomic_DNA"/>
</dbReference>
<accession>A0A1H0JKZ9</accession>
<evidence type="ECO:0000313" key="2">
    <source>
        <dbReference type="Proteomes" id="UP000183200"/>
    </source>
</evidence>
<reference evidence="2" key="1">
    <citation type="submission" date="2016-10" db="EMBL/GenBank/DDBJ databases">
        <authorList>
            <person name="Varghese N."/>
            <person name="Submissions S."/>
        </authorList>
    </citation>
    <scope>NUCLEOTIDE SEQUENCE [LARGE SCALE GENOMIC DNA]</scope>
    <source>
        <strain evidence="2">DSM 19110</strain>
    </source>
</reference>
<proteinExistence type="predicted"/>
<dbReference type="Proteomes" id="UP000183200">
    <property type="component" value="Unassembled WGS sequence"/>
</dbReference>
<sequence length="52" mass="5874">MIQKTCLLLLLFIGIKNVVTQDRRSNLDLFFSSLLQTGQFVIGVFTRLSPST</sequence>
<evidence type="ECO:0000313" key="1">
    <source>
        <dbReference type="EMBL" id="SDO44485.1"/>
    </source>
</evidence>
<dbReference type="AlphaFoldDB" id="A0A1H0JKZ9"/>
<name>A0A1H0JKZ9_9SPHI</name>